<dbReference type="EMBL" id="JADKPV010000004">
    <property type="protein sequence ID" value="MBF4501542.1"/>
    <property type="molecule type" value="Genomic_DNA"/>
</dbReference>
<dbReference type="AlphaFoldDB" id="A0A8J7G527"/>
<dbReference type="GO" id="GO:0003676">
    <property type="term" value="F:nucleic acid binding"/>
    <property type="evidence" value="ECO:0007669"/>
    <property type="project" value="InterPro"/>
</dbReference>
<dbReference type="RefSeq" id="WP_194563022.1">
    <property type="nucleotide sequence ID" value="NZ_JADKPV010000004.1"/>
</dbReference>
<dbReference type="InterPro" id="IPR009000">
    <property type="entry name" value="Transl_B-barrel_sf"/>
</dbReference>
<proteinExistence type="predicted"/>
<dbReference type="Gene3D" id="3.10.310.40">
    <property type="match status" value="1"/>
</dbReference>
<accession>A0A8J7G527</accession>
<evidence type="ECO:0000256" key="5">
    <source>
        <dbReference type="SAM" id="Coils"/>
    </source>
</evidence>
<evidence type="ECO:0000256" key="4">
    <source>
        <dbReference type="ARBA" id="ARBA00022833"/>
    </source>
</evidence>
<evidence type="ECO:0000256" key="2">
    <source>
        <dbReference type="ARBA" id="ARBA00004496"/>
    </source>
</evidence>
<keyword evidence="5" id="KW-0175">Coiled coil</keyword>
<dbReference type="Gene3D" id="3.30.980.10">
    <property type="entry name" value="Threonyl-trna Synthetase, Chain A, domain 2"/>
    <property type="match status" value="1"/>
</dbReference>
<dbReference type="InterPro" id="IPR018164">
    <property type="entry name" value="Ala-tRNA-synth_IIc_N"/>
</dbReference>
<protein>
    <submittedName>
        <fullName evidence="7">Alanyl-tRNA editing protein</fullName>
    </submittedName>
</protein>
<dbReference type="PROSITE" id="PS50860">
    <property type="entry name" value="AA_TRNA_LIGASE_II_ALA"/>
    <property type="match status" value="1"/>
</dbReference>
<evidence type="ECO:0000313" key="7">
    <source>
        <dbReference type="EMBL" id="MBF4501542.1"/>
    </source>
</evidence>
<dbReference type="GO" id="GO:0006419">
    <property type="term" value="P:alanyl-tRNA aminoacylation"/>
    <property type="evidence" value="ECO:0007669"/>
    <property type="project" value="InterPro"/>
</dbReference>
<dbReference type="Pfam" id="PF01411">
    <property type="entry name" value="tRNA-synt_2c"/>
    <property type="match status" value="1"/>
</dbReference>
<dbReference type="Proteomes" id="UP000622653">
    <property type="component" value="Unassembled WGS sequence"/>
</dbReference>
<name>A0A8J7G527_9BACL</name>
<sequence length="394" mass="45392">MTERLYYKDAYETTFEADVIEQGKDEHGQYVILNRTAFYPTGGGQPYDTGYLNNSIVHNVEEIDGVIRHYIDAPLEEEHVIGVIDWERRFDYMQQHSAQHIVTAIFHDILGYETDSFHLGDEVVTIDLMTEQVSRQEMMRAEQMANEVVLRNIPIETHWVTKEELENYPLRSDIKAHDNIRLVIIPDIDYNGCGGTHPRATNEIQLIKLLGTERMKKRTRLSFIAGRRALVHYALQNERVKRCAQLLETSESRVVPKIERWIEEREAQEQLIRDMRKQLLDVEATQLLQNSEQLITATFKNRPLQEIQALATKIVEQRTSVVVLFTTTNDELVQLIAMRGEEALPNMRDFGKEIFPLFEGRGGGSPKFIQGGGPKVNISAQQLLDEMITRISLV</sequence>
<evidence type="ECO:0000259" key="6">
    <source>
        <dbReference type="PROSITE" id="PS50860"/>
    </source>
</evidence>
<keyword evidence="3" id="KW-0479">Metal-binding</keyword>
<feature type="domain" description="Alanyl-transfer RNA synthetases family profile" evidence="6">
    <location>
        <begin position="1"/>
        <end position="220"/>
    </location>
</feature>
<dbReference type="GO" id="GO:0004813">
    <property type="term" value="F:alanine-tRNA ligase activity"/>
    <property type="evidence" value="ECO:0007669"/>
    <property type="project" value="InterPro"/>
</dbReference>
<dbReference type="GO" id="GO:0002161">
    <property type="term" value="F:aminoacyl-tRNA deacylase activity"/>
    <property type="evidence" value="ECO:0007669"/>
    <property type="project" value="UniProtKB-ARBA"/>
</dbReference>
<dbReference type="SUPFAM" id="SSF55186">
    <property type="entry name" value="ThrRS/AlaRS common domain"/>
    <property type="match status" value="1"/>
</dbReference>
<keyword evidence="8" id="KW-1185">Reference proteome</keyword>
<dbReference type="InterPro" id="IPR051335">
    <property type="entry name" value="Alanyl-tRNA_Editing_Enzymes"/>
</dbReference>
<evidence type="ECO:0000313" key="8">
    <source>
        <dbReference type="Proteomes" id="UP000622653"/>
    </source>
</evidence>
<dbReference type="PANTHER" id="PTHR43462">
    <property type="entry name" value="ALANYL-TRNA EDITING PROTEIN"/>
    <property type="match status" value="1"/>
</dbReference>
<evidence type="ECO:0000256" key="1">
    <source>
        <dbReference type="ARBA" id="ARBA00001947"/>
    </source>
</evidence>
<organism evidence="7 8">
    <name type="scientific">Savagea serpentis</name>
    <dbReference type="NCBI Taxonomy" id="2785297"/>
    <lineage>
        <taxon>Bacteria</taxon>
        <taxon>Bacillati</taxon>
        <taxon>Bacillota</taxon>
        <taxon>Bacilli</taxon>
        <taxon>Bacillales</taxon>
        <taxon>Caryophanaceae</taxon>
        <taxon>Savagea</taxon>
    </lineage>
</organism>
<dbReference type="SMART" id="SM00863">
    <property type="entry name" value="tRNA_SAD"/>
    <property type="match status" value="1"/>
</dbReference>
<dbReference type="InterPro" id="IPR012947">
    <property type="entry name" value="tRNA_SAD"/>
</dbReference>
<feature type="coiled-coil region" evidence="5">
    <location>
        <begin position="258"/>
        <end position="285"/>
    </location>
</feature>
<dbReference type="GO" id="GO:0005524">
    <property type="term" value="F:ATP binding"/>
    <property type="evidence" value="ECO:0007669"/>
    <property type="project" value="InterPro"/>
</dbReference>
<dbReference type="Gene3D" id="2.40.30.130">
    <property type="match status" value="1"/>
</dbReference>
<keyword evidence="4" id="KW-0862">Zinc</keyword>
<dbReference type="InterPro" id="IPR018163">
    <property type="entry name" value="Thr/Ala-tRNA-synth_IIc_edit"/>
</dbReference>
<dbReference type="Pfam" id="PF07973">
    <property type="entry name" value="tRNA_SAD"/>
    <property type="match status" value="1"/>
</dbReference>
<comment type="cofactor">
    <cofactor evidence="1">
        <name>Zn(2+)</name>
        <dbReference type="ChEBI" id="CHEBI:29105"/>
    </cofactor>
</comment>
<reference evidence="7" key="1">
    <citation type="submission" date="2020-11" db="EMBL/GenBank/DDBJ databases">
        <title>Multidrug resistant novel bacterium Savagea serpentis sp. nov., isolated from the scats of a vine snake (Ahaetulla nasuta).</title>
        <authorList>
            <person name="Venkata Ramana V."/>
            <person name="Vikas Patil S."/>
            <person name="Yogita Lugani V."/>
        </authorList>
    </citation>
    <scope>NUCLEOTIDE SEQUENCE</scope>
    <source>
        <strain evidence="7">SN6</strain>
    </source>
</reference>
<comment type="caution">
    <text evidence="7">The sequence shown here is derived from an EMBL/GenBank/DDBJ whole genome shotgun (WGS) entry which is preliminary data.</text>
</comment>
<gene>
    <name evidence="7" type="ORF">IRY55_09215</name>
</gene>
<dbReference type="GO" id="GO:0005737">
    <property type="term" value="C:cytoplasm"/>
    <property type="evidence" value="ECO:0007669"/>
    <property type="project" value="UniProtKB-SubCell"/>
</dbReference>
<dbReference type="PANTHER" id="PTHR43462:SF1">
    <property type="entry name" value="ALANYL-TRNA EDITING PROTEIN AARSD1"/>
    <property type="match status" value="1"/>
</dbReference>
<dbReference type="InterPro" id="IPR018165">
    <property type="entry name" value="Ala-tRNA-synth_IIc_core"/>
</dbReference>
<comment type="subcellular location">
    <subcellularLocation>
        <location evidence="2">Cytoplasm</location>
    </subcellularLocation>
</comment>
<dbReference type="GO" id="GO:0046872">
    <property type="term" value="F:metal ion binding"/>
    <property type="evidence" value="ECO:0007669"/>
    <property type="project" value="UniProtKB-KW"/>
</dbReference>
<evidence type="ECO:0000256" key="3">
    <source>
        <dbReference type="ARBA" id="ARBA00022723"/>
    </source>
</evidence>
<dbReference type="SUPFAM" id="SSF50447">
    <property type="entry name" value="Translation proteins"/>
    <property type="match status" value="1"/>
</dbReference>